<organism evidence="1 2">
    <name type="scientific">Phlebia brevispora</name>
    <dbReference type="NCBI Taxonomy" id="194682"/>
    <lineage>
        <taxon>Eukaryota</taxon>
        <taxon>Fungi</taxon>
        <taxon>Dikarya</taxon>
        <taxon>Basidiomycota</taxon>
        <taxon>Agaricomycotina</taxon>
        <taxon>Agaricomycetes</taxon>
        <taxon>Polyporales</taxon>
        <taxon>Meruliaceae</taxon>
        <taxon>Phlebia</taxon>
    </lineage>
</organism>
<protein>
    <submittedName>
        <fullName evidence="1">Uncharacterized protein</fullName>
    </submittedName>
</protein>
<dbReference type="EMBL" id="JANHOG010000138">
    <property type="protein sequence ID" value="KAJ3557700.1"/>
    <property type="molecule type" value="Genomic_DNA"/>
</dbReference>
<dbReference type="Proteomes" id="UP001148662">
    <property type="component" value="Unassembled WGS sequence"/>
</dbReference>
<sequence>MPPKRSTAASSSRSRKKAKLQDKNDDIDISDAEFDPVDNDEDSDASTYSQPRTKASKKGRKNSAGNRKAKGAREPKKEAKSVAAPRRRNQRGSLQLLLGVPVEIVIEVLRRLCPLDLLRLSRTSKSFRSLLMHRSSSHVWAAAWKNDKELPPCPDGMAAPAFVDLLYGGSWCYKCHEFKEQVETYYVCMVRYCRDCADHILSHTYNWDDIEFGFRPKQYPLVFLVPGLQHNHLITYNYDHGDRYASDYVAAHLHDISEFVHAWKAVPVEGREDFLKERKQKCKERQQHAHLCLQWNYRMRQKEIDRIEAIKDARYDEIMKRLELEGWTEVLEHMTQRQQQAFENLPDVKQKKLLTDRTFQNMLPRLTSTMQKYRDEQEVSRRVAAIRGRIDLLNKALHSIPDDHNLRPSLRDVVLSMPRAREVIDAPFRETVTVDPILEALPGFIDAWRGAIHGRFAKLVRRGAKAVKIRLNADPTKLALAGMFRCDRCGKCIPFEDVPTHYCFRYWESDTVPSQCLHEPGFYTEAADKYLRNVPCTLLLNYRDLVQVIHPIITACGYDPATATIEEVDTSDVRLLCTLCSGDRRHVILTWRAAIYHCTDWRHSDKLDEALKEASEADSIAAKQIEKTNLEDYTRVRRIRCALCPASKAWGVDDSRSNFDKHLASQHNIQEPKETDGFYTSALKRVWDEPVELYRKENEHWDD</sequence>
<evidence type="ECO:0000313" key="2">
    <source>
        <dbReference type="Proteomes" id="UP001148662"/>
    </source>
</evidence>
<keyword evidence="2" id="KW-1185">Reference proteome</keyword>
<name>A0ACC1TC51_9APHY</name>
<evidence type="ECO:0000313" key="1">
    <source>
        <dbReference type="EMBL" id="KAJ3557700.1"/>
    </source>
</evidence>
<accession>A0ACC1TC51</accession>
<reference evidence="1" key="1">
    <citation type="submission" date="2022-07" db="EMBL/GenBank/DDBJ databases">
        <title>Genome Sequence of Phlebia brevispora.</title>
        <authorList>
            <person name="Buettner E."/>
        </authorList>
    </citation>
    <scope>NUCLEOTIDE SEQUENCE</scope>
    <source>
        <strain evidence="1">MPL23</strain>
    </source>
</reference>
<proteinExistence type="predicted"/>
<gene>
    <name evidence="1" type="ORF">NM688_g1328</name>
</gene>
<comment type="caution">
    <text evidence="1">The sequence shown here is derived from an EMBL/GenBank/DDBJ whole genome shotgun (WGS) entry which is preliminary data.</text>
</comment>